<reference evidence="3 4" key="1">
    <citation type="journal article" date="2016" name="Nat. Commun.">
        <title>Thousands of microbial genomes shed light on interconnected biogeochemical processes in an aquifer system.</title>
        <authorList>
            <person name="Anantharaman K."/>
            <person name="Brown C.T."/>
            <person name="Hug L.A."/>
            <person name="Sharon I."/>
            <person name="Castelle C.J."/>
            <person name="Probst A.J."/>
            <person name="Thomas B.C."/>
            <person name="Singh A."/>
            <person name="Wilkins M.J."/>
            <person name="Karaoz U."/>
            <person name="Brodie E.L."/>
            <person name="Williams K.H."/>
            <person name="Hubbard S.S."/>
            <person name="Banfield J.F."/>
        </authorList>
    </citation>
    <scope>NUCLEOTIDE SEQUENCE [LARGE SCALE GENOMIC DNA]</scope>
</reference>
<dbReference type="GO" id="GO:0006629">
    <property type="term" value="P:lipid metabolic process"/>
    <property type="evidence" value="ECO:0007669"/>
    <property type="project" value="InterPro"/>
</dbReference>
<dbReference type="InterPro" id="IPR011050">
    <property type="entry name" value="Pectin_lyase_fold/virulence"/>
</dbReference>
<evidence type="ECO:0000256" key="2">
    <source>
        <dbReference type="SAM" id="SignalP"/>
    </source>
</evidence>
<gene>
    <name evidence="3" type="ORF">A2W54_02195</name>
</gene>
<organism evidence="3 4">
    <name type="scientific">Candidatus Giovannonibacteria bacterium RIFCSPHIGHO2_02_43_13</name>
    <dbReference type="NCBI Taxonomy" id="1798330"/>
    <lineage>
        <taxon>Bacteria</taxon>
        <taxon>Candidatus Giovannoniibacteriota</taxon>
    </lineage>
</organism>
<sequence length="1197" mass="130717">MTLRLFKIFLFGFFVLAAPAHGATTVTANITGNTTWTEAGSPYVVGDSHAITAGATLTIEPGVVVKFGYNCAQFYVAGGAAINAIGTAEKPIYFTSISDDTVGGDTNGDGSATIPSEASWIHMFFDAGSSGNFDHAVIRYAGGSNCQYKSNSALYNAGGGTLTVSNSEFYKNVAGMRMLAGTANVSNSDFHDQGSGILLQGGNASVSNSNFHNHIGSGIEANKGVLNLTENSFTDNLRSAARISGAVDFAHSRNTASNNGYDAFEIYSIISNDQAWNKDLVYVLSDITVAAGKTLSVGPGVIMKMRTVSDQFMVIGRLLAQGTADEKIYFTSIADDTVGGDTNGDGSATSPKAGDWVHIFFLNTGSTGEFSNAVIRYAGSRFYWNHTYAGIASFADSLSLSETELTDNSIYGIIHREGALNVADSEIARHSEAGIRSFDGEVNVSNSSLHDNQSYGINNSGPNLARAENNWWGNQSGPYHPILNLSGLGNRVSNQVDFDPWLGYDPTKTLSPPEFEECCSSVLFLPGLEASRLYRPGEDQVWEPTRNQDVEELYLFPSGESIDTDIYTRDIIDEAPRIINGYNVYKKFINFMDEDLVGQGIIKEWKLIPYDWRLDFDKILASGKKIGETDGRDNLTYLEATTTPLIFQELARLAENSDTGEVTIITHSNGGLLAKYLLNQLEDEDHPYRVLLDKIDKIIMVAAPQIGTPGAIEGLLHGDEQQFGAAVGVTDWGMIVDEERARELAENMQSAYNLLPSEKYFDLVQSPTIKFDSSVADIYNFPALYGNTIDSVNELTNFLLGDPQTGAGRGEPASDDEESPNVLKPALLSKSAGTHNTIDNWVPPAGMKVIQIAGWGIKTLSGIEYFCGYLTCSSLSTLDRDITKTHVGDGTVVLPSAVAMDTAENVERYYVDISEYNRTLFHLRKNRDHASILEIDPLRDFIKNLIQGDKTLTAYITENIPAITGNLLSLDYTIHSPVDIHIYDSEGNHTGLIPNPLPDSDLRAYEAKLPNSYYWEYGEVKYTGSDASASTTIKLIGTDLGTFTFDISETLGDEIVASTTFKDIPVAAGSILTMEIQNLNDPPQLQMDVDGDGTIDTTVSSGEGVTPEELIAILKGIIKTLELPKKKEEKLIKKIEKLEKVLEKEYKNEYRKKQKIGKAFDRLIKEIEKLEKRKVLTHEEAAELIEIVEKLRDSVVE</sequence>
<dbReference type="GO" id="GO:0008374">
    <property type="term" value="F:O-acyltransferase activity"/>
    <property type="evidence" value="ECO:0007669"/>
    <property type="project" value="InterPro"/>
</dbReference>
<proteinExistence type="predicted"/>
<comment type="caution">
    <text evidence="3">The sequence shown here is derived from an EMBL/GenBank/DDBJ whole genome shotgun (WGS) entry which is preliminary data.</text>
</comment>
<dbReference type="EMBL" id="MFHI01000008">
    <property type="protein sequence ID" value="OGF79270.1"/>
    <property type="molecule type" value="Genomic_DNA"/>
</dbReference>
<evidence type="ECO:0000313" key="4">
    <source>
        <dbReference type="Proteomes" id="UP000178425"/>
    </source>
</evidence>
<dbReference type="PANTHER" id="PTHR11440">
    <property type="entry name" value="LECITHIN-CHOLESTEROL ACYLTRANSFERASE-RELATED"/>
    <property type="match status" value="1"/>
</dbReference>
<accession>A0A1F5WUE8</accession>
<dbReference type="SUPFAM" id="SSF53474">
    <property type="entry name" value="alpha/beta-Hydrolases"/>
    <property type="match status" value="1"/>
</dbReference>
<dbReference type="Gene3D" id="3.40.50.1820">
    <property type="entry name" value="alpha/beta hydrolase"/>
    <property type="match status" value="1"/>
</dbReference>
<keyword evidence="1" id="KW-0175">Coiled coil</keyword>
<feature type="signal peptide" evidence="2">
    <location>
        <begin position="1"/>
        <end position="22"/>
    </location>
</feature>
<dbReference type="InterPro" id="IPR003386">
    <property type="entry name" value="LACT/PDAT_acylTrfase"/>
</dbReference>
<protein>
    <recommendedName>
        <fullName evidence="5">Right handed beta helix domain-containing protein</fullName>
    </recommendedName>
</protein>
<dbReference type="AlphaFoldDB" id="A0A1F5WUE8"/>
<dbReference type="InterPro" id="IPR029058">
    <property type="entry name" value="AB_hydrolase_fold"/>
</dbReference>
<evidence type="ECO:0000313" key="3">
    <source>
        <dbReference type="EMBL" id="OGF79270.1"/>
    </source>
</evidence>
<feature type="chain" id="PRO_5009522200" description="Right handed beta helix domain-containing protein" evidence="2">
    <location>
        <begin position="23"/>
        <end position="1197"/>
    </location>
</feature>
<evidence type="ECO:0000256" key="1">
    <source>
        <dbReference type="SAM" id="Coils"/>
    </source>
</evidence>
<dbReference type="SUPFAM" id="SSF51126">
    <property type="entry name" value="Pectin lyase-like"/>
    <property type="match status" value="1"/>
</dbReference>
<name>A0A1F5WUE8_9BACT</name>
<evidence type="ECO:0008006" key="5">
    <source>
        <dbReference type="Google" id="ProtNLM"/>
    </source>
</evidence>
<keyword evidence="2" id="KW-0732">Signal</keyword>
<dbReference type="Pfam" id="PF02450">
    <property type="entry name" value="LCAT"/>
    <property type="match status" value="1"/>
</dbReference>
<dbReference type="Proteomes" id="UP000178425">
    <property type="component" value="Unassembled WGS sequence"/>
</dbReference>
<feature type="coiled-coil region" evidence="1">
    <location>
        <begin position="1125"/>
        <end position="1180"/>
    </location>
</feature>